<name>A0ABX1WZ50_9BACT</name>
<protein>
    <submittedName>
        <fullName evidence="1">Uncharacterized protein</fullName>
    </submittedName>
</protein>
<proteinExistence type="predicted"/>
<evidence type="ECO:0000313" key="1">
    <source>
        <dbReference type="EMBL" id="NOU61391.1"/>
    </source>
</evidence>
<sequence length="219" mass="25055">MLALLLCGTSVKSQTRAVTELGDTIYVYNNGTWSFEIQEEAPVVNEFDFLNQILDIDTIQKPYSYPANAKKQVKSERNQFAVKYNDKIWKRIPPATLNEEAEIAFQAKHTDIWCVIITEVTPIDADKLFKIAKKMMEENTGGIAKIKKTEVRTVNENQIFYGKLETDFSGINFIFNSYYFSNEKGSVQFVTWTSSTLHELNKDLIQDLLNGFVVLDQPS</sequence>
<dbReference type="EMBL" id="RZNH01000033">
    <property type="protein sequence ID" value="NOU61391.1"/>
    <property type="molecule type" value="Genomic_DNA"/>
</dbReference>
<dbReference type="Proteomes" id="UP000732105">
    <property type="component" value="Unassembled WGS sequence"/>
</dbReference>
<reference evidence="1 2" key="1">
    <citation type="submission" date="2018-12" db="EMBL/GenBank/DDBJ databases">
        <title>Marinifilum JC070 sp. nov., a marine bacterium isolated from Yongle Blue Hole in the South China Sea.</title>
        <authorList>
            <person name="Fu T."/>
        </authorList>
    </citation>
    <scope>NUCLEOTIDE SEQUENCE [LARGE SCALE GENOMIC DNA]</scope>
    <source>
        <strain evidence="1 2">JC070</strain>
    </source>
</reference>
<gene>
    <name evidence="1" type="ORF">ELS83_16405</name>
</gene>
<evidence type="ECO:0000313" key="2">
    <source>
        <dbReference type="Proteomes" id="UP000732105"/>
    </source>
</evidence>
<organism evidence="1 2">
    <name type="scientific">Marinifilum caeruleilacunae</name>
    <dbReference type="NCBI Taxonomy" id="2499076"/>
    <lineage>
        <taxon>Bacteria</taxon>
        <taxon>Pseudomonadati</taxon>
        <taxon>Bacteroidota</taxon>
        <taxon>Bacteroidia</taxon>
        <taxon>Marinilabiliales</taxon>
        <taxon>Marinifilaceae</taxon>
    </lineage>
</organism>
<accession>A0ABX1WZ50</accession>
<comment type="caution">
    <text evidence="1">The sequence shown here is derived from an EMBL/GenBank/DDBJ whole genome shotgun (WGS) entry which is preliminary data.</text>
</comment>
<keyword evidence="2" id="KW-1185">Reference proteome</keyword>